<keyword evidence="8 10" id="KW-0472">Membrane</keyword>
<reference evidence="12" key="1">
    <citation type="journal article" date="2020" name="Nat. Commun.">
        <title>Large-scale genome sequencing of mycorrhizal fungi provides insights into the early evolution of symbiotic traits.</title>
        <authorList>
            <person name="Miyauchi S."/>
            <person name="Kiss E."/>
            <person name="Kuo A."/>
            <person name="Drula E."/>
            <person name="Kohler A."/>
            <person name="Sanchez-Garcia M."/>
            <person name="Morin E."/>
            <person name="Andreopoulos B."/>
            <person name="Barry K.W."/>
            <person name="Bonito G."/>
            <person name="Buee M."/>
            <person name="Carver A."/>
            <person name="Chen C."/>
            <person name="Cichocki N."/>
            <person name="Clum A."/>
            <person name="Culley D."/>
            <person name="Crous P.W."/>
            <person name="Fauchery L."/>
            <person name="Girlanda M."/>
            <person name="Hayes R.D."/>
            <person name="Keri Z."/>
            <person name="LaButti K."/>
            <person name="Lipzen A."/>
            <person name="Lombard V."/>
            <person name="Magnuson J."/>
            <person name="Maillard F."/>
            <person name="Murat C."/>
            <person name="Nolan M."/>
            <person name="Ohm R.A."/>
            <person name="Pangilinan J."/>
            <person name="Pereira M.F."/>
            <person name="Perotto S."/>
            <person name="Peter M."/>
            <person name="Pfister S."/>
            <person name="Riley R."/>
            <person name="Sitrit Y."/>
            <person name="Stielow J.B."/>
            <person name="Szollosi G."/>
            <person name="Zifcakova L."/>
            <person name="Stursova M."/>
            <person name="Spatafora J.W."/>
            <person name="Tedersoo L."/>
            <person name="Vaario L.M."/>
            <person name="Yamada A."/>
            <person name="Yan M."/>
            <person name="Wang P."/>
            <person name="Xu J."/>
            <person name="Bruns T."/>
            <person name="Baldrian P."/>
            <person name="Vilgalys R."/>
            <person name="Dunand C."/>
            <person name="Henrissat B."/>
            <person name="Grigoriev I.V."/>
            <person name="Hibbett D."/>
            <person name="Nagy L.G."/>
            <person name="Martin F.M."/>
        </authorList>
    </citation>
    <scope>NUCLEOTIDE SEQUENCE</scope>
    <source>
        <strain evidence="12">UH-Tt-Lm1</strain>
    </source>
</reference>
<evidence type="ECO:0000256" key="10">
    <source>
        <dbReference type="SAM" id="Phobius"/>
    </source>
</evidence>
<evidence type="ECO:0000256" key="3">
    <source>
        <dbReference type="ARBA" id="ARBA00022692"/>
    </source>
</evidence>
<dbReference type="InterPro" id="IPR028055">
    <property type="entry name" value="YidC/Oxa/ALB_C"/>
</dbReference>
<gene>
    <name evidence="12" type="ORF">BJ322DRAFT_1005259</name>
</gene>
<dbReference type="Pfam" id="PF02096">
    <property type="entry name" value="60KD_IMP"/>
    <property type="match status" value="1"/>
</dbReference>
<dbReference type="Proteomes" id="UP000736335">
    <property type="component" value="Unassembled WGS sequence"/>
</dbReference>
<dbReference type="PANTHER" id="PTHR12428">
    <property type="entry name" value="OXA1"/>
    <property type="match status" value="1"/>
</dbReference>
<reference evidence="12" key="2">
    <citation type="submission" date="2020-11" db="EMBL/GenBank/DDBJ databases">
        <authorList>
            <consortium name="DOE Joint Genome Institute"/>
            <person name="Kuo A."/>
            <person name="Miyauchi S."/>
            <person name="Kiss E."/>
            <person name="Drula E."/>
            <person name="Kohler A."/>
            <person name="Sanchez-Garcia M."/>
            <person name="Andreopoulos B."/>
            <person name="Barry K.W."/>
            <person name="Bonito G."/>
            <person name="Buee M."/>
            <person name="Carver A."/>
            <person name="Chen C."/>
            <person name="Cichocki N."/>
            <person name="Clum A."/>
            <person name="Culley D."/>
            <person name="Crous P.W."/>
            <person name="Fauchery L."/>
            <person name="Girlanda M."/>
            <person name="Hayes R."/>
            <person name="Keri Z."/>
            <person name="Labutti K."/>
            <person name="Lipzen A."/>
            <person name="Lombard V."/>
            <person name="Magnuson J."/>
            <person name="Maillard F."/>
            <person name="Morin E."/>
            <person name="Murat C."/>
            <person name="Nolan M."/>
            <person name="Ohm R."/>
            <person name="Pangilinan J."/>
            <person name="Pereira M."/>
            <person name="Perotto S."/>
            <person name="Peter M."/>
            <person name="Riley R."/>
            <person name="Sitrit Y."/>
            <person name="Stielow B."/>
            <person name="Szollosi G."/>
            <person name="Zifcakova L."/>
            <person name="Stursova M."/>
            <person name="Spatafora J.W."/>
            <person name="Tedersoo L."/>
            <person name="Vaario L.-M."/>
            <person name="Yamada A."/>
            <person name="Yan M."/>
            <person name="Wang P."/>
            <person name="Xu J."/>
            <person name="Bruns T."/>
            <person name="Baldrian P."/>
            <person name="Vilgalys R."/>
            <person name="Henrissat B."/>
            <person name="Grigoriev I.V."/>
            <person name="Hibbett D."/>
            <person name="Nagy L.G."/>
            <person name="Martin F.M."/>
        </authorList>
    </citation>
    <scope>NUCLEOTIDE SEQUENCE</scope>
    <source>
        <strain evidence="12">UH-Tt-Lm1</strain>
    </source>
</reference>
<evidence type="ECO:0000256" key="8">
    <source>
        <dbReference type="ARBA" id="ARBA00023136"/>
    </source>
</evidence>
<keyword evidence="4" id="KW-0999">Mitochondrion inner membrane</keyword>
<dbReference type="OrthoDB" id="2148490at2759"/>
<feature type="non-terminal residue" evidence="12">
    <location>
        <position position="339"/>
    </location>
</feature>
<keyword evidence="3 9" id="KW-0812">Transmembrane</keyword>
<keyword evidence="13" id="KW-1185">Reference proteome</keyword>
<dbReference type="AlphaFoldDB" id="A0A9P6L7X2"/>
<organism evidence="12 13">
    <name type="scientific">Thelephora terrestris</name>
    <dbReference type="NCBI Taxonomy" id="56493"/>
    <lineage>
        <taxon>Eukaryota</taxon>
        <taxon>Fungi</taxon>
        <taxon>Dikarya</taxon>
        <taxon>Basidiomycota</taxon>
        <taxon>Agaricomycotina</taxon>
        <taxon>Agaricomycetes</taxon>
        <taxon>Thelephorales</taxon>
        <taxon>Thelephoraceae</taxon>
        <taxon>Thelephora</taxon>
    </lineage>
</organism>
<proteinExistence type="inferred from homology"/>
<keyword evidence="6 10" id="KW-1133">Transmembrane helix</keyword>
<dbReference type="EMBL" id="WIUZ02000006">
    <property type="protein sequence ID" value="KAF9786459.1"/>
    <property type="molecule type" value="Genomic_DNA"/>
</dbReference>
<evidence type="ECO:0000313" key="13">
    <source>
        <dbReference type="Proteomes" id="UP000736335"/>
    </source>
</evidence>
<keyword evidence="5" id="KW-0809">Transit peptide</keyword>
<evidence type="ECO:0000256" key="5">
    <source>
        <dbReference type="ARBA" id="ARBA00022946"/>
    </source>
</evidence>
<evidence type="ECO:0000256" key="6">
    <source>
        <dbReference type="ARBA" id="ARBA00022989"/>
    </source>
</evidence>
<dbReference type="NCBIfam" id="TIGR03592">
    <property type="entry name" value="yidC_oxa1_cterm"/>
    <property type="match status" value="1"/>
</dbReference>
<evidence type="ECO:0000256" key="2">
    <source>
        <dbReference type="ARBA" id="ARBA00009877"/>
    </source>
</evidence>
<evidence type="ECO:0000256" key="4">
    <source>
        <dbReference type="ARBA" id="ARBA00022792"/>
    </source>
</evidence>
<keyword evidence="7" id="KW-0496">Mitochondrion</keyword>
<dbReference type="GO" id="GO:0005743">
    <property type="term" value="C:mitochondrial inner membrane"/>
    <property type="evidence" value="ECO:0007669"/>
    <property type="project" value="UniProtKB-SubCell"/>
</dbReference>
<sequence length="339" mass="37012">PPAPPPLPPTPPEEVLNDVSQSEIVTATTPVPESTTSISELATQLDIPSTVGVLPLNYGDLAALGFSSWTPAGLAQWTMELIQVSSGMSWFWTIVAATLLSRLVILPFNISSVRSTAKLAPYQRRLMELRSELQKTGFTQDPIAVQRLSLQQNKIYKEAGVSLLGPILTPLIQLPMSLGLFLGIKKLCDFPLQQLQVGGFGWITDLTVADPMYVLPLAMAAMVNAQLSIGSRDITDDSAQTRHIFNVLKAVSLVSVPVMMYLPAGVVLYCLVTASAMTAQSLILRNPSVRKVLDIPRIPDRMRTKPPTFLETVKFGMDWVKSKSAEAQAQARAQEKKKF</sequence>
<comment type="subcellular location">
    <subcellularLocation>
        <location evidence="9">Membrane</location>
        <topology evidence="9">Multi-pass membrane protein</topology>
    </subcellularLocation>
    <subcellularLocation>
        <location evidence="1">Mitochondrion inner membrane</location>
        <topology evidence="1">Multi-pass membrane protein</topology>
    </subcellularLocation>
</comment>
<dbReference type="CDD" id="cd20069">
    <property type="entry name" value="5TM_Oxa1-like"/>
    <property type="match status" value="1"/>
</dbReference>
<dbReference type="GO" id="GO:0032977">
    <property type="term" value="F:membrane insertase activity"/>
    <property type="evidence" value="ECO:0007669"/>
    <property type="project" value="InterPro"/>
</dbReference>
<protein>
    <submittedName>
        <fullName evidence="12">60Kd inner membrane protein-domain-containing protein</fullName>
    </submittedName>
</protein>
<dbReference type="GO" id="GO:0032979">
    <property type="term" value="P:protein insertion into mitochondrial inner membrane from matrix"/>
    <property type="evidence" value="ECO:0007669"/>
    <property type="project" value="TreeGrafter"/>
</dbReference>
<feature type="transmembrane region" description="Helical" evidence="10">
    <location>
        <begin position="161"/>
        <end position="184"/>
    </location>
</feature>
<dbReference type="InterPro" id="IPR001708">
    <property type="entry name" value="YidC/ALB3/OXA1/COX18"/>
</dbReference>
<evidence type="ECO:0000256" key="7">
    <source>
        <dbReference type="ARBA" id="ARBA00023128"/>
    </source>
</evidence>
<accession>A0A9P6L7X2</accession>
<feature type="domain" description="Membrane insertase YidC/Oxa/ALB C-terminal" evidence="11">
    <location>
        <begin position="90"/>
        <end position="285"/>
    </location>
</feature>
<name>A0A9P6L7X2_9AGAM</name>
<evidence type="ECO:0000256" key="1">
    <source>
        <dbReference type="ARBA" id="ARBA00004448"/>
    </source>
</evidence>
<feature type="transmembrane region" description="Helical" evidence="10">
    <location>
        <begin position="89"/>
        <end position="108"/>
    </location>
</feature>
<evidence type="ECO:0000256" key="9">
    <source>
        <dbReference type="RuleBase" id="RU003945"/>
    </source>
</evidence>
<comment type="caution">
    <text evidence="12">The sequence shown here is derived from an EMBL/GenBank/DDBJ whole genome shotgun (WGS) entry which is preliminary data.</text>
</comment>
<evidence type="ECO:0000313" key="12">
    <source>
        <dbReference type="EMBL" id="KAF9786459.1"/>
    </source>
</evidence>
<comment type="similarity">
    <text evidence="2 9">Belongs to the OXA1/ALB3/YidC family.</text>
</comment>
<dbReference type="PANTHER" id="PTHR12428:SF66">
    <property type="entry name" value="MITOCHONDRIAL INNER MEMBRANE PROTEIN OXA1L"/>
    <property type="match status" value="1"/>
</dbReference>
<evidence type="ECO:0000259" key="11">
    <source>
        <dbReference type="Pfam" id="PF02096"/>
    </source>
</evidence>